<dbReference type="Pfam" id="PF12771">
    <property type="entry name" value="SusD-like_2"/>
    <property type="match status" value="1"/>
</dbReference>
<evidence type="ECO:0000256" key="1">
    <source>
        <dbReference type="SAM" id="SignalP"/>
    </source>
</evidence>
<dbReference type="EMBL" id="RAPY01000003">
    <property type="protein sequence ID" value="RKE49588.1"/>
    <property type="molecule type" value="Genomic_DNA"/>
</dbReference>
<feature type="chain" id="PRO_5019481614" evidence="1">
    <location>
        <begin position="22"/>
        <end position="514"/>
    </location>
</feature>
<dbReference type="AlphaFoldDB" id="A0A420AYT5"/>
<evidence type="ECO:0000313" key="3">
    <source>
        <dbReference type="Proteomes" id="UP000286246"/>
    </source>
</evidence>
<dbReference type="InterPro" id="IPR041662">
    <property type="entry name" value="SusD-like_2"/>
</dbReference>
<feature type="signal peptide" evidence="1">
    <location>
        <begin position="1"/>
        <end position="21"/>
    </location>
</feature>
<name>A0A420AYT5_SPHD1</name>
<gene>
    <name evidence="2" type="ORF">DFQ12_3707</name>
</gene>
<dbReference type="OrthoDB" id="9766256at2"/>
<dbReference type="SUPFAM" id="SSF48452">
    <property type="entry name" value="TPR-like"/>
    <property type="match status" value="1"/>
</dbReference>
<dbReference type="InterPro" id="IPR011990">
    <property type="entry name" value="TPR-like_helical_dom_sf"/>
</dbReference>
<proteinExistence type="predicted"/>
<accession>A0A420AYT5</accession>
<comment type="caution">
    <text evidence="2">The sequence shown here is derived from an EMBL/GenBank/DDBJ whole genome shotgun (WGS) entry which is preliminary data.</text>
</comment>
<organism evidence="2 3">
    <name type="scientific">Sphingobacterium detergens</name>
    <dbReference type="NCBI Taxonomy" id="1145106"/>
    <lineage>
        <taxon>Bacteria</taxon>
        <taxon>Pseudomonadati</taxon>
        <taxon>Bacteroidota</taxon>
        <taxon>Sphingobacteriia</taxon>
        <taxon>Sphingobacteriales</taxon>
        <taxon>Sphingobacteriaceae</taxon>
        <taxon>Sphingobacterium</taxon>
    </lineage>
</organism>
<dbReference type="Gene3D" id="1.25.40.390">
    <property type="match status" value="1"/>
</dbReference>
<reference evidence="2 3" key="1">
    <citation type="submission" date="2018-09" db="EMBL/GenBank/DDBJ databases">
        <title>Genomic Encyclopedia of Type Strains, Phase III (KMG-III): the genomes of soil and plant-associated and newly described type strains.</title>
        <authorList>
            <person name="Whitman W."/>
        </authorList>
    </citation>
    <scope>NUCLEOTIDE SEQUENCE [LARGE SCALE GENOMIC DNA]</scope>
    <source>
        <strain evidence="2 3">CECT 7938</strain>
    </source>
</reference>
<sequence length="514" mass="58216">MKSTIKFFGLGCLFLSLIVLTQSCDKNFQEINTDPNNSTKVYPYQLMQAAFRDAVASNMSRNRSLNNELMQVTVNIGDGEYRIFRYDIRNNVADGPWNSLYPELNNINEIYKLSDGGMNDNASYRGIALIMKTWIYSILTDTYGDIPYSEALKGLSDGIIEPKFDTQKEIYMDLFRQLDTANTLLAKNTAIKGEYDPIYAGNISKWRKFGNSLFLRLLLRVSGKQDAEVASFVKAKISEILVNNASTYPIMTSNDDSAVLKWTGTIPFVSPFMDVRAQDFRTPSLGSFFIDNLVAWNDPRINIPTYGSNGVNRLGVAPVSGNFVGVPSGYAPGEGWEKQSYFYSYDQTVNSIAVRTMMNEPLTGMIMNCAELQFIKAELALKGFYDDKPGDLYKDGVMKGITTWLPTYTESIEDYLNNGDINWDDSDSFEKKMEMIHLQKYYALLFVDCQQWFEFRRTGYPKLPKGTGLKNNGEMPARLNYPIYVQSANPTNYKLAVQSQGGDVISTKVWWQKP</sequence>
<dbReference type="PROSITE" id="PS51257">
    <property type="entry name" value="PROKAR_LIPOPROTEIN"/>
    <property type="match status" value="1"/>
</dbReference>
<keyword evidence="3" id="KW-1185">Reference proteome</keyword>
<dbReference type="RefSeq" id="WP_120260415.1">
    <property type="nucleotide sequence ID" value="NZ_RAPY01000003.1"/>
</dbReference>
<keyword evidence="1" id="KW-0732">Signal</keyword>
<evidence type="ECO:0000313" key="2">
    <source>
        <dbReference type="EMBL" id="RKE49588.1"/>
    </source>
</evidence>
<protein>
    <submittedName>
        <fullName evidence="2">SusD-like starch-binding protein associating with outer membrane</fullName>
    </submittedName>
</protein>
<dbReference type="Proteomes" id="UP000286246">
    <property type="component" value="Unassembled WGS sequence"/>
</dbReference>